<dbReference type="InterPro" id="IPR036291">
    <property type="entry name" value="NAD(P)-bd_dom_sf"/>
</dbReference>
<keyword evidence="2" id="KW-0560">Oxidoreductase</keyword>
<reference evidence="2 3" key="1">
    <citation type="submission" date="2015-01" db="EMBL/GenBank/DDBJ databases">
        <title>Draft genome of the acidophilic iron oxidizer Ferrimicrobium acidiphilum strain T23.</title>
        <authorList>
            <person name="Poehlein A."/>
            <person name="Eisen S."/>
            <person name="Schloemann M."/>
            <person name="Johnson B.D."/>
            <person name="Daniel R."/>
            <person name="Muehling M."/>
        </authorList>
    </citation>
    <scope>NUCLEOTIDE SEQUENCE [LARGE SCALE GENOMIC DNA]</scope>
    <source>
        <strain evidence="2 3">T23</strain>
    </source>
</reference>
<dbReference type="InterPro" id="IPR050259">
    <property type="entry name" value="SDR"/>
</dbReference>
<dbReference type="Gene3D" id="3.40.50.720">
    <property type="entry name" value="NAD(P)-binding Rossmann-like Domain"/>
    <property type="match status" value="1"/>
</dbReference>
<proteinExistence type="inferred from homology"/>
<dbReference type="eggNOG" id="COG1028">
    <property type="taxonomic scope" value="Bacteria"/>
</dbReference>
<dbReference type="EC" id="1.1.1.100" evidence="2"/>
<dbReference type="PANTHER" id="PTHR42879">
    <property type="entry name" value="3-OXOACYL-(ACYL-CARRIER-PROTEIN) REDUCTASE"/>
    <property type="match status" value="1"/>
</dbReference>
<dbReference type="EMBL" id="JXUW01000023">
    <property type="protein sequence ID" value="KJE76025.1"/>
    <property type="molecule type" value="Genomic_DNA"/>
</dbReference>
<evidence type="ECO:0000256" key="1">
    <source>
        <dbReference type="ARBA" id="ARBA00006484"/>
    </source>
</evidence>
<dbReference type="AlphaFoldDB" id="A0A0D8FRX8"/>
<gene>
    <name evidence="2" type="primary">fabG3</name>
    <name evidence="2" type="ORF">FEAC_22190</name>
</gene>
<dbReference type="Proteomes" id="UP000032336">
    <property type="component" value="Unassembled WGS sequence"/>
</dbReference>
<dbReference type="STRING" id="1121877.FEAC_22190"/>
<sequence length="250" mass="26388">MDLGLKGAKALVTGGSRGLGFSVASALVEEGADVVIASRDEVFGEKAVGLLGHGSQYLPVDLTVQSTPTELLRRFLMLHGRIDILVLNSGGPRNASLGAMDASHLGDGIGAALAPMVELVEGVAPLMMARRSGRIVSISSYVVREPDPEMMPSNVARAGLLAYLKAAAFELARYDITVNSVLPGLHATDRLVHLRDSGVDLDRMLSRVPMGRFGDPDDFGRMVAYLCSRWAGYITGQAIAIDGGSTRGLL</sequence>
<comment type="caution">
    <text evidence="2">The sequence shown here is derived from an EMBL/GenBank/DDBJ whole genome shotgun (WGS) entry which is preliminary data.</text>
</comment>
<protein>
    <submittedName>
        <fullName evidence="2">3-oxoacyl-[acyl-carrier-protein] reductase FabG</fullName>
        <ecNumber evidence="2">1.1.1.100</ecNumber>
    </submittedName>
</protein>
<dbReference type="InterPro" id="IPR002347">
    <property type="entry name" value="SDR_fam"/>
</dbReference>
<organism evidence="2 3">
    <name type="scientific">Ferrimicrobium acidiphilum DSM 19497</name>
    <dbReference type="NCBI Taxonomy" id="1121877"/>
    <lineage>
        <taxon>Bacteria</taxon>
        <taxon>Bacillati</taxon>
        <taxon>Actinomycetota</taxon>
        <taxon>Acidimicrobiia</taxon>
        <taxon>Acidimicrobiales</taxon>
        <taxon>Acidimicrobiaceae</taxon>
        <taxon>Ferrimicrobium</taxon>
    </lineage>
</organism>
<evidence type="ECO:0000313" key="3">
    <source>
        <dbReference type="Proteomes" id="UP000032336"/>
    </source>
</evidence>
<keyword evidence="3" id="KW-1185">Reference proteome</keyword>
<dbReference type="RefSeq" id="WP_035390532.1">
    <property type="nucleotide sequence ID" value="NZ_JQKF01000026.1"/>
</dbReference>
<dbReference type="PANTHER" id="PTHR42879:SF6">
    <property type="entry name" value="NADPH-DEPENDENT REDUCTASE BACG"/>
    <property type="match status" value="1"/>
</dbReference>
<dbReference type="GeneID" id="78373273"/>
<accession>A0A0D8FRX8</accession>
<dbReference type="Pfam" id="PF13561">
    <property type="entry name" value="adh_short_C2"/>
    <property type="match status" value="1"/>
</dbReference>
<evidence type="ECO:0000313" key="2">
    <source>
        <dbReference type="EMBL" id="KJE76025.1"/>
    </source>
</evidence>
<name>A0A0D8FRX8_9ACTN</name>
<dbReference type="PRINTS" id="PR00081">
    <property type="entry name" value="GDHRDH"/>
</dbReference>
<dbReference type="GO" id="GO:0004316">
    <property type="term" value="F:3-oxoacyl-[acyl-carrier-protein] reductase (NADPH) activity"/>
    <property type="evidence" value="ECO:0007669"/>
    <property type="project" value="UniProtKB-EC"/>
</dbReference>
<dbReference type="SUPFAM" id="SSF51735">
    <property type="entry name" value="NAD(P)-binding Rossmann-fold domains"/>
    <property type="match status" value="1"/>
</dbReference>
<comment type="similarity">
    <text evidence="1">Belongs to the short-chain dehydrogenases/reductases (SDR) family.</text>
</comment>